<feature type="domain" description="Nitroreductase" evidence="1">
    <location>
        <begin position="48"/>
        <end position="212"/>
    </location>
</feature>
<dbReference type="AlphaFoldDB" id="C5T6J8"/>
<dbReference type="Pfam" id="PF00881">
    <property type="entry name" value="Nitroreductase"/>
    <property type="match status" value="1"/>
</dbReference>
<dbReference type="InterPro" id="IPR029479">
    <property type="entry name" value="Nitroreductase"/>
</dbReference>
<dbReference type="Proteomes" id="UP000003856">
    <property type="component" value="Unassembled WGS sequence"/>
</dbReference>
<dbReference type="SUPFAM" id="SSF55469">
    <property type="entry name" value="FMN-dependent nitroreductase-like"/>
    <property type="match status" value="1"/>
</dbReference>
<dbReference type="InterPro" id="IPR052544">
    <property type="entry name" value="Bacteriocin_Proc_Enz"/>
</dbReference>
<dbReference type="PANTHER" id="PTHR43745:SF2">
    <property type="entry name" value="NITROREDUCTASE MJ1384-RELATED"/>
    <property type="match status" value="1"/>
</dbReference>
<gene>
    <name evidence="2" type="ORF">AcdelDRAFT_2528</name>
</gene>
<dbReference type="RefSeq" id="WP_005797142.1">
    <property type="nucleotide sequence ID" value="NZ_ACQT01000087.1"/>
</dbReference>
<reference evidence="2 3" key="1">
    <citation type="submission" date="2009-05" db="EMBL/GenBank/DDBJ databases">
        <title>The draft genome of Acidovorax delafieldii 2AN.</title>
        <authorList>
            <consortium name="US DOE Joint Genome Institute (JGI-PGF)"/>
            <person name="Lucas S."/>
            <person name="Copeland A."/>
            <person name="Lapidus A."/>
            <person name="Glavina del Rio T."/>
            <person name="Tice H."/>
            <person name="Bruce D."/>
            <person name="Goodwin L."/>
            <person name="Pitluck S."/>
            <person name="Larimer F."/>
            <person name="Land M.L."/>
            <person name="Hauser L."/>
            <person name="Shelobolina E.S."/>
            <person name="Picardal F."/>
            <person name="Roden E."/>
            <person name="Emerson D."/>
        </authorList>
    </citation>
    <scope>NUCLEOTIDE SEQUENCE [LARGE SCALE GENOMIC DNA]</scope>
    <source>
        <strain evidence="2 3">2AN</strain>
    </source>
</reference>
<organism evidence="2 3">
    <name type="scientific">Acidovorax delafieldii 2AN</name>
    <dbReference type="NCBI Taxonomy" id="573060"/>
    <lineage>
        <taxon>Bacteria</taxon>
        <taxon>Pseudomonadati</taxon>
        <taxon>Pseudomonadota</taxon>
        <taxon>Betaproteobacteria</taxon>
        <taxon>Burkholderiales</taxon>
        <taxon>Comamonadaceae</taxon>
        <taxon>Acidovorax</taxon>
    </lineage>
</organism>
<dbReference type="CDD" id="cd02142">
    <property type="entry name" value="McbC_SagB-like_oxidoreductase"/>
    <property type="match status" value="1"/>
</dbReference>
<proteinExistence type="predicted"/>
<protein>
    <submittedName>
        <fullName evidence="2">Nitroreductase</fullName>
    </submittedName>
</protein>
<dbReference type="OrthoDB" id="9802775at2"/>
<dbReference type="InterPro" id="IPR000415">
    <property type="entry name" value="Nitroreductase-like"/>
</dbReference>
<evidence type="ECO:0000313" key="3">
    <source>
        <dbReference type="Proteomes" id="UP000003856"/>
    </source>
</evidence>
<comment type="caution">
    <text evidence="2">The sequence shown here is derived from an EMBL/GenBank/DDBJ whole genome shotgun (WGS) entry which is preliminary data.</text>
</comment>
<evidence type="ECO:0000313" key="2">
    <source>
        <dbReference type="EMBL" id="EER59911.1"/>
    </source>
</evidence>
<dbReference type="GO" id="GO:0016491">
    <property type="term" value="F:oxidoreductase activity"/>
    <property type="evidence" value="ECO:0007669"/>
    <property type="project" value="InterPro"/>
</dbReference>
<dbReference type="Gene3D" id="3.40.109.10">
    <property type="entry name" value="NADH Oxidase"/>
    <property type="match status" value="1"/>
</dbReference>
<evidence type="ECO:0000259" key="1">
    <source>
        <dbReference type="Pfam" id="PF00881"/>
    </source>
</evidence>
<accession>C5T6J8</accession>
<dbReference type="PATRIC" id="fig|573060.9.peg.2572"/>
<dbReference type="PANTHER" id="PTHR43745">
    <property type="entry name" value="NITROREDUCTASE MJ1384-RELATED"/>
    <property type="match status" value="1"/>
</dbReference>
<sequence length="219" mass="23016">MNPLTKMALGLIGQLRAEPPTGDGSPALALPLPRLGEGLPLMQALALRHSHRAFDPKPLELPVLSDLLWAAAGINRPDSGGRTAPSAMNAQEVDVYVAMPEGLYLYDPQAHALQRTVAADVRRVTGYQDFVDHAPLDLVYVADHGRMKMVPAEQRGVYAAASAGAMAQNVYLQAASSGLAAVIRAWLDRGALAQAMGLGTNQQVLLAQTVGRPAGAASP</sequence>
<name>C5T6J8_ACIDE</name>
<keyword evidence="3" id="KW-1185">Reference proteome</keyword>
<dbReference type="EMBL" id="ACQT01000087">
    <property type="protein sequence ID" value="EER59911.1"/>
    <property type="molecule type" value="Genomic_DNA"/>
</dbReference>